<evidence type="ECO:0000313" key="3">
    <source>
        <dbReference type="Proteomes" id="UP000797356"/>
    </source>
</evidence>
<protein>
    <submittedName>
        <fullName evidence="2">Uncharacterized protein</fullName>
    </submittedName>
</protein>
<evidence type="ECO:0000256" key="1">
    <source>
        <dbReference type="SAM" id="Phobius"/>
    </source>
</evidence>
<keyword evidence="3" id="KW-1185">Reference proteome</keyword>
<dbReference type="AlphaFoldDB" id="A0A8K0IG14"/>
<accession>A0A8K0IG14</accession>
<keyword evidence="1" id="KW-0472">Membrane</keyword>
<dbReference type="Proteomes" id="UP000797356">
    <property type="component" value="Chromosome 7"/>
</dbReference>
<proteinExistence type="predicted"/>
<reference evidence="2" key="1">
    <citation type="journal article" date="2017" name="Gigascience">
        <title>The genome draft of coconut (Cocos nucifera).</title>
        <authorList>
            <person name="Xiao Y."/>
            <person name="Xu P."/>
            <person name="Fan H."/>
            <person name="Baudouin L."/>
            <person name="Xia W."/>
            <person name="Bocs S."/>
            <person name="Xu J."/>
            <person name="Li Q."/>
            <person name="Guo A."/>
            <person name="Zhou L."/>
            <person name="Li J."/>
            <person name="Wu Y."/>
            <person name="Ma Z."/>
            <person name="Armero A."/>
            <person name="Issali A.E."/>
            <person name="Liu N."/>
            <person name="Peng M."/>
            <person name="Yang Y."/>
        </authorList>
    </citation>
    <scope>NUCLEOTIDE SEQUENCE</scope>
    <source>
        <tissue evidence="2">Spear leaf of Hainan Tall coconut</tissue>
    </source>
</reference>
<name>A0A8K0IG14_COCNU</name>
<evidence type="ECO:0000313" key="2">
    <source>
        <dbReference type="EMBL" id="KAG1354972.1"/>
    </source>
</evidence>
<keyword evidence="1" id="KW-0812">Transmembrane</keyword>
<reference evidence="2" key="2">
    <citation type="submission" date="2019-07" db="EMBL/GenBank/DDBJ databases">
        <authorList>
            <person name="Yang Y."/>
            <person name="Bocs S."/>
            <person name="Baudouin L."/>
        </authorList>
    </citation>
    <scope>NUCLEOTIDE SEQUENCE</scope>
    <source>
        <tissue evidence="2">Spear leaf of Hainan Tall coconut</tissue>
    </source>
</reference>
<gene>
    <name evidence="2" type="ORF">COCNU_07G010840</name>
</gene>
<keyword evidence="1" id="KW-1133">Transmembrane helix</keyword>
<feature type="transmembrane region" description="Helical" evidence="1">
    <location>
        <begin position="65"/>
        <end position="87"/>
    </location>
</feature>
<dbReference type="EMBL" id="CM017878">
    <property type="protein sequence ID" value="KAG1354972.1"/>
    <property type="molecule type" value="Genomic_DNA"/>
</dbReference>
<comment type="caution">
    <text evidence="2">The sequence shown here is derived from an EMBL/GenBank/DDBJ whole genome shotgun (WGS) entry which is preliminary data.</text>
</comment>
<organism evidence="2 3">
    <name type="scientific">Cocos nucifera</name>
    <name type="common">Coconut palm</name>
    <dbReference type="NCBI Taxonomy" id="13894"/>
    <lineage>
        <taxon>Eukaryota</taxon>
        <taxon>Viridiplantae</taxon>
        <taxon>Streptophyta</taxon>
        <taxon>Embryophyta</taxon>
        <taxon>Tracheophyta</taxon>
        <taxon>Spermatophyta</taxon>
        <taxon>Magnoliopsida</taxon>
        <taxon>Liliopsida</taxon>
        <taxon>Arecaceae</taxon>
        <taxon>Arecoideae</taxon>
        <taxon>Cocoseae</taxon>
        <taxon>Attaleinae</taxon>
        <taxon>Cocos</taxon>
    </lineage>
</organism>
<sequence length="101" mass="10891">MKKLMVRTASFPYECHVKGKERPTVESDEWHGVTTAMVILQNDENVESIIILVKGMEIAIGNDDYTLMALPVLVVVLPLGAIIVAGGCAPPPSKLSFVALV</sequence>